<evidence type="ECO:0000313" key="6">
    <source>
        <dbReference type="Proteomes" id="UP000176501"/>
    </source>
</evidence>
<dbReference type="InterPro" id="IPR003593">
    <property type="entry name" value="AAA+_ATPase"/>
</dbReference>
<dbReference type="Pfam" id="PF00005">
    <property type="entry name" value="ABC_tran"/>
    <property type="match status" value="1"/>
</dbReference>
<dbReference type="EMBL" id="MGFE01000020">
    <property type="protein sequence ID" value="OGL98418.1"/>
    <property type="molecule type" value="Genomic_DNA"/>
</dbReference>
<dbReference type="Gene3D" id="3.40.50.300">
    <property type="entry name" value="P-loop containing nucleotide triphosphate hydrolases"/>
    <property type="match status" value="1"/>
</dbReference>
<dbReference type="GO" id="GO:0016887">
    <property type="term" value="F:ATP hydrolysis activity"/>
    <property type="evidence" value="ECO:0007669"/>
    <property type="project" value="InterPro"/>
</dbReference>
<accession>A0A1F7W7Q8</accession>
<proteinExistence type="predicted"/>
<dbReference type="InterPro" id="IPR017871">
    <property type="entry name" value="ABC_transporter-like_CS"/>
</dbReference>
<sequence length="324" mass="35602">MPRHHDIVVSCDAVGHAFDERTRVLHDVRLDIARGQIVGLVGPSGCGKSTLLFQIFGKLRPTAGAVEIHPRAGERHPVNGIGADRCMVLQDYQLYPHLSALGNVAFGPMVRDTSPAFRTLRPFAWRKVRAQQRERAAAMLEKLGLAGHVDKYPHQLSGGQRQRVAIAQALIMEPEILLLDEPFGALDDATRESLQQTLLGLYAENMAAARRGAMPPYTMLIVTHELNEAILVGDRVVGLSQHWDWKADGHEACPGATIVYDEKASVEEPGQSVDLASYAPQRDLIRSLVMRKDTPKPPVGTHVRFWDQVRAGEVEGVLAATRGT</sequence>
<feature type="domain" description="ABC transporter" evidence="4">
    <location>
        <begin position="2"/>
        <end position="266"/>
    </location>
</feature>
<evidence type="ECO:0000256" key="1">
    <source>
        <dbReference type="ARBA" id="ARBA00022448"/>
    </source>
</evidence>
<evidence type="ECO:0000259" key="4">
    <source>
        <dbReference type="PROSITE" id="PS50893"/>
    </source>
</evidence>
<dbReference type="InterPro" id="IPR050166">
    <property type="entry name" value="ABC_transporter_ATP-bind"/>
</dbReference>
<dbReference type="PROSITE" id="PS50893">
    <property type="entry name" value="ABC_TRANSPORTER_2"/>
    <property type="match status" value="1"/>
</dbReference>
<dbReference type="PROSITE" id="PS00211">
    <property type="entry name" value="ABC_TRANSPORTER_1"/>
    <property type="match status" value="1"/>
</dbReference>
<dbReference type="AlphaFoldDB" id="A0A1F7W7Q8"/>
<organism evidence="5 6">
    <name type="scientific">Candidatus Uhrbacteria bacterium RIFOXYB2_FULL_57_15</name>
    <dbReference type="NCBI Taxonomy" id="1802422"/>
    <lineage>
        <taxon>Bacteria</taxon>
        <taxon>Candidatus Uhriibacteriota</taxon>
    </lineage>
</organism>
<evidence type="ECO:0000256" key="3">
    <source>
        <dbReference type="ARBA" id="ARBA00022840"/>
    </source>
</evidence>
<evidence type="ECO:0000256" key="2">
    <source>
        <dbReference type="ARBA" id="ARBA00022741"/>
    </source>
</evidence>
<dbReference type="PANTHER" id="PTHR42788:SF13">
    <property type="entry name" value="ALIPHATIC SULFONATES IMPORT ATP-BINDING PROTEIN SSUB"/>
    <property type="match status" value="1"/>
</dbReference>
<dbReference type="InterPro" id="IPR027417">
    <property type="entry name" value="P-loop_NTPase"/>
</dbReference>
<comment type="caution">
    <text evidence="5">The sequence shown here is derived from an EMBL/GenBank/DDBJ whole genome shotgun (WGS) entry which is preliminary data.</text>
</comment>
<protein>
    <recommendedName>
        <fullName evidence="4">ABC transporter domain-containing protein</fullName>
    </recommendedName>
</protein>
<reference evidence="5 6" key="1">
    <citation type="journal article" date="2016" name="Nat. Commun.">
        <title>Thousands of microbial genomes shed light on interconnected biogeochemical processes in an aquifer system.</title>
        <authorList>
            <person name="Anantharaman K."/>
            <person name="Brown C.T."/>
            <person name="Hug L.A."/>
            <person name="Sharon I."/>
            <person name="Castelle C.J."/>
            <person name="Probst A.J."/>
            <person name="Thomas B.C."/>
            <person name="Singh A."/>
            <person name="Wilkins M.J."/>
            <person name="Karaoz U."/>
            <person name="Brodie E.L."/>
            <person name="Williams K.H."/>
            <person name="Hubbard S.S."/>
            <person name="Banfield J.F."/>
        </authorList>
    </citation>
    <scope>NUCLEOTIDE SEQUENCE [LARGE SCALE GENOMIC DNA]</scope>
</reference>
<keyword evidence="2" id="KW-0547">Nucleotide-binding</keyword>
<dbReference type="InterPro" id="IPR003439">
    <property type="entry name" value="ABC_transporter-like_ATP-bd"/>
</dbReference>
<dbReference type="Proteomes" id="UP000176501">
    <property type="component" value="Unassembled WGS sequence"/>
</dbReference>
<dbReference type="SMART" id="SM00382">
    <property type="entry name" value="AAA"/>
    <property type="match status" value="1"/>
</dbReference>
<name>A0A1F7W7Q8_9BACT</name>
<gene>
    <name evidence="5" type="ORF">A2304_01860</name>
</gene>
<evidence type="ECO:0000313" key="5">
    <source>
        <dbReference type="EMBL" id="OGL98418.1"/>
    </source>
</evidence>
<dbReference type="PANTHER" id="PTHR42788">
    <property type="entry name" value="TAURINE IMPORT ATP-BINDING PROTEIN-RELATED"/>
    <property type="match status" value="1"/>
</dbReference>
<keyword evidence="1" id="KW-0813">Transport</keyword>
<keyword evidence="3" id="KW-0067">ATP-binding</keyword>
<dbReference type="SUPFAM" id="SSF52540">
    <property type="entry name" value="P-loop containing nucleoside triphosphate hydrolases"/>
    <property type="match status" value="1"/>
</dbReference>
<dbReference type="GO" id="GO:0005524">
    <property type="term" value="F:ATP binding"/>
    <property type="evidence" value="ECO:0007669"/>
    <property type="project" value="UniProtKB-KW"/>
</dbReference>